<protein>
    <recommendedName>
        <fullName evidence="3">Polyprotein protein</fullName>
    </recommendedName>
</protein>
<evidence type="ECO:0000313" key="1">
    <source>
        <dbReference type="EnsemblPlants" id="PGSC0003DMT400088370"/>
    </source>
</evidence>
<dbReference type="HOGENOM" id="CLU_029307_2_4_1"/>
<sequence>MGHLTHSADVRASRNDKIVPFMMDRDIEAAVSPIREELREQHKLIVAHVQALAPLTTRIKASLFEISAAVTGDANVADYGYETDAPETDEEELGDHEEAVFKDLDGDFVLVAKEASLRDTSMIGPTR</sequence>
<keyword evidence="2" id="KW-1185">Reference proteome</keyword>
<reference evidence="2" key="1">
    <citation type="journal article" date="2011" name="Nature">
        <title>Genome sequence and analysis of the tuber crop potato.</title>
        <authorList>
            <consortium name="The Potato Genome Sequencing Consortium"/>
        </authorList>
    </citation>
    <scope>NUCLEOTIDE SEQUENCE [LARGE SCALE GENOMIC DNA]</scope>
    <source>
        <strain evidence="2">cv. DM1-3 516 R44</strain>
    </source>
</reference>
<name>M1DFU1_SOLTU</name>
<dbReference type="InParanoid" id="M1DFU1"/>
<accession>M1DFU1</accession>
<reference evidence="1" key="2">
    <citation type="submission" date="2015-06" db="UniProtKB">
        <authorList>
            <consortium name="EnsemblPlants"/>
        </authorList>
    </citation>
    <scope>IDENTIFICATION</scope>
    <source>
        <strain evidence="1">DM1-3 516 R44</strain>
    </source>
</reference>
<dbReference type="Gramene" id="PGSC0003DMT400088370">
    <property type="protein sequence ID" value="PGSC0003DMT400088370"/>
    <property type="gene ID" value="PGSC0003DMG400037941"/>
</dbReference>
<dbReference type="AlphaFoldDB" id="M1DFU1"/>
<dbReference type="PaxDb" id="4113-PGSC0003DMT400088370"/>
<evidence type="ECO:0000313" key="2">
    <source>
        <dbReference type="Proteomes" id="UP000011115"/>
    </source>
</evidence>
<dbReference type="EnsemblPlants" id="PGSC0003DMT400088370">
    <property type="protein sequence ID" value="PGSC0003DMT400088370"/>
    <property type="gene ID" value="PGSC0003DMG400037941"/>
</dbReference>
<dbReference type="Proteomes" id="UP000011115">
    <property type="component" value="Unassembled WGS sequence"/>
</dbReference>
<evidence type="ECO:0008006" key="3">
    <source>
        <dbReference type="Google" id="ProtNLM"/>
    </source>
</evidence>
<proteinExistence type="predicted"/>
<organism evidence="1 2">
    <name type="scientific">Solanum tuberosum</name>
    <name type="common">Potato</name>
    <dbReference type="NCBI Taxonomy" id="4113"/>
    <lineage>
        <taxon>Eukaryota</taxon>
        <taxon>Viridiplantae</taxon>
        <taxon>Streptophyta</taxon>
        <taxon>Embryophyta</taxon>
        <taxon>Tracheophyta</taxon>
        <taxon>Spermatophyta</taxon>
        <taxon>Magnoliopsida</taxon>
        <taxon>eudicotyledons</taxon>
        <taxon>Gunneridae</taxon>
        <taxon>Pentapetalae</taxon>
        <taxon>asterids</taxon>
        <taxon>lamiids</taxon>
        <taxon>Solanales</taxon>
        <taxon>Solanaceae</taxon>
        <taxon>Solanoideae</taxon>
        <taxon>Solaneae</taxon>
        <taxon>Solanum</taxon>
    </lineage>
</organism>